<dbReference type="Proteomes" id="UP000219050">
    <property type="component" value="Chromosome"/>
</dbReference>
<evidence type="ECO:0000259" key="4">
    <source>
        <dbReference type="Pfam" id="PF17782"/>
    </source>
</evidence>
<proteinExistence type="inferred from homology"/>
<evidence type="ECO:0000256" key="1">
    <source>
        <dbReference type="ARBA" id="ARBA00006525"/>
    </source>
</evidence>
<evidence type="ECO:0000313" key="6">
    <source>
        <dbReference type="Proteomes" id="UP000219050"/>
    </source>
</evidence>
<dbReference type="EMBL" id="CP021404">
    <property type="protein sequence ID" value="ATI43465.1"/>
    <property type="molecule type" value="Genomic_DNA"/>
</dbReference>
<dbReference type="AlphaFoldDB" id="A0A291M403"/>
<evidence type="ECO:0000313" key="5">
    <source>
        <dbReference type="EMBL" id="ATI43465.1"/>
    </source>
</evidence>
<dbReference type="RefSeq" id="WP_097374246.1">
    <property type="nucleotide sequence ID" value="NZ_CP021404.1"/>
</dbReference>
<sequence length="411" mass="42589">MERTGVDLFSSPPPLAPPTTEEQLLDWLCLLRSRRVGPASFRRLMTAHDGSAAAALDALPAIAAASGTADYRPCPRDQAHMELRAGRRAGARLIALGAPCYPPLLAELDDAPPLLWALGALGQGALCGQPDAPAARLLTTPGIALIGARNASSLGLRMAGLLARDLGRAGVPVVSGLARGIDASAHRAALEAGTVAVIAGGIDTVYPRENAALSADIVRTGVILSEMPPGTQPRARHFPRRNRIVSGLVRAVVVVEAAARSGSLMTARIALDQGREVLAVPGHPLDPRAAGTNMLLRDGARLVRSAADVLDALDLPAAAQPAPRRAVSKPPATPAPYGRSAPPRAEAALPPRLGAGLRQRISALIGATPLPEAQLFAQVPDTPAAQLVATLQEMEIDGEVQRLPGGYLSRE</sequence>
<dbReference type="InterPro" id="IPR036388">
    <property type="entry name" value="WH-like_DNA-bd_sf"/>
</dbReference>
<gene>
    <name evidence="5" type="ORF">CBW24_13305</name>
</gene>
<organism evidence="5 6">
    <name type="scientific">Pacificitalea manganoxidans</name>
    <dbReference type="NCBI Taxonomy" id="1411902"/>
    <lineage>
        <taxon>Bacteria</taxon>
        <taxon>Pseudomonadati</taxon>
        <taxon>Pseudomonadota</taxon>
        <taxon>Alphaproteobacteria</taxon>
        <taxon>Rhodobacterales</taxon>
        <taxon>Paracoccaceae</taxon>
        <taxon>Pacificitalea</taxon>
    </lineage>
</organism>
<dbReference type="Pfam" id="PF02481">
    <property type="entry name" value="DNA_processg_A"/>
    <property type="match status" value="1"/>
</dbReference>
<dbReference type="KEGG" id="cmag:CBW24_13305"/>
<name>A0A291M403_9RHOB</name>
<dbReference type="InterPro" id="IPR003488">
    <property type="entry name" value="DprA"/>
</dbReference>
<dbReference type="NCBIfam" id="TIGR00732">
    <property type="entry name" value="dprA"/>
    <property type="match status" value="1"/>
</dbReference>
<dbReference type="SUPFAM" id="SSF102405">
    <property type="entry name" value="MCP/YpsA-like"/>
    <property type="match status" value="1"/>
</dbReference>
<dbReference type="Gene3D" id="3.40.50.450">
    <property type="match status" value="1"/>
</dbReference>
<reference evidence="5 6" key="1">
    <citation type="submission" date="2017-05" db="EMBL/GenBank/DDBJ databases">
        <title>Comparative genomic and metabolic analysis of manganese-oxidizing mechanisms in Celeribater manganoxidans DY25T: its adaption to the environment of polymetallic nodule.</title>
        <authorList>
            <person name="Wang X."/>
        </authorList>
    </citation>
    <scope>NUCLEOTIDE SEQUENCE [LARGE SCALE GENOMIC DNA]</scope>
    <source>
        <strain evidence="5 6">DY25</strain>
    </source>
</reference>
<dbReference type="Gene3D" id="1.10.10.10">
    <property type="entry name" value="Winged helix-like DNA-binding domain superfamily/Winged helix DNA-binding domain"/>
    <property type="match status" value="1"/>
</dbReference>
<feature type="region of interest" description="Disordered" evidence="2">
    <location>
        <begin position="319"/>
        <end position="348"/>
    </location>
</feature>
<feature type="domain" description="Smf/DprA SLOG" evidence="3">
    <location>
        <begin position="93"/>
        <end position="313"/>
    </location>
</feature>
<keyword evidence="6" id="KW-1185">Reference proteome</keyword>
<dbReference type="Pfam" id="PF21102">
    <property type="entry name" value="DprA_N"/>
    <property type="match status" value="1"/>
</dbReference>
<protein>
    <submittedName>
        <fullName evidence="5">DNA protecting protein DprA</fullName>
    </submittedName>
</protein>
<accession>A0A291M403</accession>
<dbReference type="GO" id="GO:0009294">
    <property type="term" value="P:DNA-mediated transformation"/>
    <property type="evidence" value="ECO:0007669"/>
    <property type="project" value="InterPro"/>
</dbReference>
<feature type="domain" description="DprA winged helix" evidence="4">
    <location>
        <begin position="347"/>
        <end position="406"/>
    </location>
</feature>
<comment type="similarity">
    <text evidence="1">Belongs to the DprA/Smf family.</text>
</comment>
<dbReference type="Pfam" id="PF17782">
    <property type="entry name" value="WHD_DprA"/>
    <property type="match status" value="1"/>
</dbReference>
<evidence type="ECO:0000256" key="2">
    <source>
        <dbReference type="SAM" id="MobiDB-lite"/>
    </source>
</evidence>
<dbReference type="InterPro" id="IPR041614">
    <property type="entry name" value="DprA_WH"/>
</dbReference>
<dbReference type="InterPro" id="IPR057666">
    <property type="entry name" value="DrpA_SLOG"/>
</dbReference>
<dbReference type="OrthoDB" id="9785707at2"/>
<evidence type="ECO:0000259" key="3">
    <source>
        <dbReference type="Pfam" id="PF02481"/>
    </source>
</evidence>
<dbReference type="PANTHER" id="PTHR43022">
    <property type="entry name" value="PROTEIN SMF"/>
    <property type="match status" value="1"/>
</dbReference>
<dbReference type="PANTHER" id="PTHR43022:SF1">
    <property type="entry name" value="PROTEIN SMF"/>
    <property type="match status" value="1"/>
</dbReference>